<dbReference type="PROSITE" id="PS01124">
    <property type="entry name" value="HTH_ARAC_FAMILY_2"/>
    <property type="match status" value="1"/>
</dbReference>
<feature type="domain" description="HTH araC/xylS-type" evidence="4">
    <location>
        <begin position="6"/>
        <end position="104"/>
    </location>
</feature>
<evidence type="ECO:0000256" key="2">
    <source>
        <dbReference type="ARBA" id="ARBA00023125"/>
    </source>
</evidence>
<dbReference type="SUPFAM" id="SSF55136">
    <property type="entry name" value="Probable bacterial effector-binding domain"/>
    <property type="match status" value="1"/>
</dbReference>
<dbReference type="SMART" id="SM00342">
    <property type="entry name" value="HTH_ARAC"/>
    <property type="match status" value="1"/>
</dbReference>
<dbReference type="GO" id="GO:0043565">
    <property type="term" value="F:sequence-specific DNA binding"/>
    <property type="evidence" value="ECO:0007669"/>
    <property type="project" value="InterPro"/>
</dbReference>
<dbReference type="EMBL" id="CACVAP010000053">
    <property type="protein sequence ID" value="CAA6808111.1"/>
    <property type="molecule type" value="Genomic_DNA"/>
</dbReference>
<dbReference type="PANTHER" id="PTHR40055">
    <property type="entry name" value="TRANSCRIPTIONAL REGULATOR YGIV-RELATED"/>
    <property type="match status" value="1"/>
</dbReference>
<dbReference type="InterPro" id="IPR011256">
    <property type="entry name" value="Reg_factor_effector_dom_sf"/>
</dbReference>
<dbReference type="SUPFAM" id="SSF46689">
    <property type="entry name" value="Homeodomain-like"/>
    <property type="match status" value="2"/>
</dbReference>
<dbReference type="PANTHER" id="PTHR40055:SF1">
    <property type="entry name" value="TRANSCRIPTIONAL REGULATOR YGIV-RELATED"/>
    <property type="match status" value="1"/>
</dbReference>
<dbReference type="SMART" id="SM00871">
    <property type="entry name" value="AraC_E_bind"/>
    <property type="match status" value="1"/>
</dbReference>
<evidence type="ECO:0000256" key="3">
    <source>
        <dbReference type="ARBA" id="ARBA00023163"/>
    </source>
</evidence>
<dbReference type="InterPro" id="IPR050908">
    <property type="entry name" value="SmbC-like"/>
</dbReference>
<keyword evidence="1" id="KW-0805">Transcription regulation</keyword>
<dbReference type="PROSITE" id="PS00041">
    <property type="entry name" value="HTH_ARAC_FAMILY_1"/>
    <property type="match status" value="1"/>
</dbReference>
<dbReference type="GO" id="GO:0003700">
    <property type="term" value="F:DNA-binding transcription factor activity"/>
    <property type="evidence" value="ECO:0007669"/>
    <property type="project" value="InterPro"/>
</dbReference>
<gene>
    <name evidence="5" type="ORF">HELGO_WM4509</name>
</gene>
<dbReference type="InterPro" id="IPR010499">
    <property type="entry name" value="AraC_E-bd"/>
</dbReference>
<dbReference type="PRINTS" id="PR00032">
    <property type="entry name" value="HTHARAC"/>
</dbReference>
<organism evidence="5">
    <name type="scientific">uncultured Sulfurovum sp</name>
    <dbReference type="NCBI Taxonomy" id="269237"/>
    <lineage>
        <taxon>Bacteria</taxon>
        <taxon>Pseudomonadati</taxon>
        <taxon>Campylobacterota</taxon>
        <taxon>Epsilonproteobacteria</taxon>
        <taxon>Campylobacterales</taxon>
        <taxon>Sulfurovaceae</taxon>
        <taxon>Sulfurovum</taxon>
        <taxon>environmental samples</taxon>
    </lineage>
</organism>
<dbReference type="Pfam" id="PF12833">
    <property type="entry name" value="HTH_18"/>
    <property type="match status" value="1"/>
</dbReference>
<dbReference type="InterPro" id="IPR018060">
    <property type="entry name" value="HTH_AraC"/>
</dbReference>
<name>A0A6S6SYN5_9BACT</name>
<sequence>MNPQIKKVTYYIENHLADELDVLVLSKISGYSHYHFCRIFKLNIGESVMSYTTRLRLQRASGEVRRGKKSMIEIALDAGYKTPTGFLKAFKKQFGTTPTAYKSSQKFLHNHYKELKMENIEVVERDEVYVVFTREMGDYDTSSKIAWTRLSTELNALGERFQEKPAKIEMNLDIEKGETIGICHDDPQVTDTANTRYDAALSWGKDEIDELANYDFETKSIAGGQYAKTFYKGSYKKAEEAWYGLYAWIEESAYEFRDEPAFEKYLNAHLTEDESEIETEIYVPIK</sequence>
<reference evidence="5" key="1">
    <citation type="submission" date="2020-01" db="EMBL/GenBank/DDBJ databases">
        <authorList>
            <person name="Meier V. D."/>
            <person name="Meier V D."/>
        </authorList>
    </citation>
    <scope>NUCLEOTIDE SEQUENCE</scope>
    <source>
        <strain evidence="5">HLG_WM_MAG_06</strain>
    </source>
</reference>
<proteinExistence type="predicted"/>
<evidence type="ECO:0000313" key="5">
    <source>
        <dbReference type="EMBL" id="CAA6808111.1"/>
    </source>
</evidence>
<dbReference type="Gene3D" id="3.20.80.10">
    <property type="entry name" value="Regulatory factor, effector binding domain"/>
    <property type="match status" value="1"/>
</dbReference>
<dbReference type="Pfam" id="PF06445">
    <property type="entry name" value="GyrI-like"/>
    <property type="match status" value="1"/>
</dbReference>
<keyword evidence="2" id="KW-0238">DNA-binding</keyword>
<evidence type="ECO:0000259" key="4">
    <source>
        <dbReference type="PROSITE" id="PS01124"/>
    </source>
</evidence>
<evidence type="ECO:0000256" key="1">
    <source>
        <dbReference type="ARBA" id="ARBA00023015"/>
    </source>
</evidence>
<dbReference type="InterPro" id="IPR009057">
    <property type="entry name" value="Homeodomain-like_sf"/>
</dbReference>
<keyword evidence="3" id="KW-0804">Transcription</keyword>
<dbReference type="InterPro" id="IPR018062">
    <property type="entry name" value="HTH_AraC-typ_CS"/>
</dbReference>
<dbReference type="InterPro" id="IPR020449">
    <property type="entry name" value="Tscrpt_reg_AraC-type_HTH"/>
</dbReference>
<dbReference type="InterPro" id="IPR029442">
    <property type="entry name" value="GyrI-like"/>
</dbReference>
<dbReference type="AlphaFoldDB" id="A0A6S6SYN5"/>
<dbReference type="Gene3D" id="1.10.10.60">
    <property type="entry name" value="Homeodomain-like"/>
    <property type="match status" value="2"/>
</dbReference>
<protein>
    <recommendedName>
        <fullName evidence="4">HTH araC/xylS-type domain-containing protein</fullName>
    </recommendedName>
</protein>
<accession>A0A6S6SYN5</accession>